<proteinExistence type="predicted"/>
<evidence type="ECO:0000313" key="1">
    <source>
        <dbReference type="EMBL" id="OCX76223.1"/>
    </source>
</evidence>
<name>A0A1C2IJP1_ACITH</name>
<gene>
    <name evidence="1" type="ORF">A6P07_02710</name>
</gene>
<dbReference type="AlphaFoldDB" id="A0A1C2IJP1"/>
<organism evidence="1 2">
    <name type="scientific">Acidithiobacillus thiooxidans</name>
    <name type="common">Thiobacillus thiooxidans</name>
    <dbReference type="NCBI Taxonomy" id="930"/>
    <lineage>
        <taxon>Bacteria</taxon>
        <taxon>Pseudomonadati</taxon>
        <taxon>Pseudomonadota</taxon>
        <taxon>Acidithiobacillia</taxon>
        <taxon>Acidithiobacillales</taxon>
        <taxon>Acidithiobacillaceae</taxon>
        <taxon>Acidithiobacillus</taxon>
    </lineage>
</organism>
<protein>
    <submittedName>
        <fullName evidence="1">Uncharacterized protein</fullName>
    </submittedName>
</protein>
<sequence>MNKEPDMNTTHAIRLTHREDLNGYTSVEGRDHQKPILHQGASKVVGQLIEAAPNYGTFTLEHPVHGRVEVSVGKRLFLDNEAAVDTLLKACEEKKPVAISLDKTGTSLTVAIKDGPTLVNKMSSPAIPFGLVDAKQVSAEKTYRGKLMAVNDEHSVDLQTAKGPLIVYGQGGASSEITLKKMLGKQVEVSAGKDNTLVVKTLLEHKKGLDR</sequence>
<comment type="caution">
    <text evidence="1">The sequence shown here is derived from an EMBL/GenBank/DDBJ whole genome shotgun (WGS) entry which is preliminary data.</text>
</comment>
<reference evidence="1 2" key="1">
    <citation type="journal article" date="2016" name="Int. J. Mol. Sci.">
        <title>Comparative genomics of the extreme acidophile Acidithiobacillus thiooxidans reveals intraspecific divergence and niche adaptation.</title>
        <authorList>
            <person name="Zhang X."/>
            <person name="Feng X."/>
            <person name="Tao J."/>
            <person name="Ma L."/>
            <person name="Xiao Y."/>
            <person name="Liang Y."/>
            <person name="Liu X."/>
            <person name="Yin H."/>
        </authorList>
    </citation>
    <scope>NUCLEOTIDE SEQUENCE [LARGE SCALE GENOMIC DNA]</scope>
    <source>
        <strain evidence="1 2">A02</strain>
    </source>
</reference>
<accession>A0A1C2IJP1</accession>
<dbReference type="Proteomes" id="UP000094893">
    <property type="component" value="Unassembled WGS sequence"/>
</dbReference>
<evidence type="ECO:0000313" key="2">
    <source>
        <dbReference type="Proteomes" id="UP000094893"/>
    </source>
</evidence>
<dbReference type="EMBL" id="LWSA01000028">
    <property type="protein sequence ID" value="OCX76223.1"/>
    <property type="molecule type" value="Genomic_DNA"/>
</dbReference>